<keyword evidence="2" id="KW-1185">Reference proteome</keyword>
<organism evidence="1 2">
    <name type="scientific">Ameca splendens</name>
    <dbReference type="NCBI Taxonomy" id="208324"/>
    <lineage>
        <taxon>Eukaryota</taxon>
        <taxon>Metazoa</taxon>
        <taxon>Chordata</taxon>
        <taxon>Craniata</taxon>
        <taxon>Vertebrata</taxon>
        <taxon>Euteleostomi</taxon>
        <taxon>Actinopterygii</taxon>
        <taxon>Neopterygii</taxon>
        <taxon>Teleostei</taxon>
        <taxon>Neoteleostei</taxon>
        <taxon>Acanthomorphata</taxon>
        <taxon>Ovalentaria</taxon>
        <taxon>Atherinomorphae</taxon>
        <taxon>Cyprinodontiformes</taxon>
        <taxon>Goodeidae</taxon>
        <taxon>Ameca</taxon>
    </lineage>
</organism>
<dbReference type="Proteomes" id="UP001469553">
    <property type="component" value="Unassembled WGS sequence"/>
</dbReference>
<evidence type="ECO:0000313" key="2">
    <source>
        <dbReference type="Proteomes" id="UP001469553"/>
    </source>
</evidence>
<comment type="caution">
    <text evidence="1">The sequence shown here is derived from an EMBL/GenBank/DDBJ whole genome shotgun (WGS) entry which is preliminary data.</text>
</comment>
<gene>
    <name evidence="1" type="ORF">AMECASPLE_027897</name>
</gene>
<accession>A0ABV0YSV1</accession>
<reference evidence="1 2" key="1">
    <citation type="submission" date="2021-06" db="EMBL/GenBank/DDBJ databases">
        <authorList>
            <person name="Palmer J.M."/>
        </authorList>
    </citation>
    <scope>NUCLEOTIDE SEQUENCE [LARGE SCALE GENOMIC DNA]</scope>
    <source>
        <strain evidence="1 2">AS_MEX2019</strain>
        <tissue evidence="1">Muscle</tissue>
    </source>
</reference>
<sequence>MNLVFVPQSFPQWKDRGNRNLLKSLQTPGQVKIKEYLVPHMQVWVWDRLFHRHEDVEMRTINSEEEPKSGFGEDFSRSFCVWRRLESKFKLQTAESSLTANRASW</sequence>
<evidence type="ECO:0000313" key="1">
    <source>
        <dbReference type="EMBL" id="MEQ2296767.1"/>
    </source>
</evidence>
<name>A0ABV0YSV1_9TELE</name>
<dbReference type="EMBL" id="JAHRIP010040624">
    <property type="protein sequence ID" value="MEQ2296767.1"/>
    <property type="molecule type" value="Genomic_DNA"/>
</dbReference>
<protein>
    <submittedName>
        <fullName evidence="1">Uncharacterized protein</fullName>
    </submittedName>
</protein>
<proteinExistence type="predicted"/>